<keyword evidence="1" id="KW-0472">Membrane</keyword>
<sequence>MGQFIELRIHGVSNTPPEKMLSDSDREIPMIRLHFGDEQTGFYRRASEPDGAPVLTEAYSWGQLTSGQQAKKDVLRAGWALLFPFALANVALWAGPVRARRWADHAEAFLVRLFAIGLTMTMMMAVAGVGMDQVGWQCRDGCPRAVPGTTFLQSGFLSHGLRPVAVGALAPIVVLLLLWLLARRSFAYEATVPASRPPDAPGGASPLQHASFWSGDGQVRRLGALHAAAALIAVGGMALLAGHRVDTGDMLSKDAQGWATRLDLPALGTLAASLALVLITLCRAEIRERAAVNQPVPRYGAWVTAAFWLALLGAALAVAYLVPDRTFADDHPDQETASDLAGPLPGLATAIWWLFASQLAIVVLLLPAIGFVGRSRDDNKNSAWGGMSAAVLGGFGWAAASLYSAAVLFWVADWLNGAATVSSSASRVEVPLPLQWSALGLSVFMGILLAVVVVGWLTLRWRRGKEYLQVRAADGEEIVRTHERRRAWEVARWRAIHMLVEEQGLGYVGVIAATVAVLAALGTLAAWTGDSPVQWADQWFGPGLRFAIVKWLTDTGSALAALLVLGLAALVGAAYRSAGLRRTIGTVWDVTTFWPRGAHPFAPPCYGERAIPQLVTRICGAKEDQFVLAGHSHGAVLAIATVLQLPKADQRRVFLLTFGTQLTPLYGRIFPVFFGMKARLRLAKLLEPQELRRRSLRWRSLYRLTDPIGWPIGDPEVDEGGMVEDPDNLEPTGGEVLDPAIRQHSNYPCSGRYKTSRDRAVEVLRAALDEPQPEPQALAVRGSSATARTIRRVEAVVAVVHDWITSGAAVNPDATIRPRTR</sequence>
<feature type="transmembrane region" description="Helical" evidence="1">
    <location>
        <begin position="504"/>
        <end position="528"/>
    </location>
</feature>
<feature type="transmembrane region" description="Helical" evidence="1">
    <location>
        <begin position="109"/>
        <end position="131"/>
    </location>
</feature>
<feature type="transmembrane region" description="Helical" evidence="1">
    <location>
        <begin position="548"/>
        <end position="575"/>
    </location>
</feature>
<proteinExistence type="predicted"/>
<dbReference type="AlphaFoldDB" id="A0A8J4E867"/>
<reference evidence="2" key="1">
    <citation type="submission" date="2021-01" db="EMBL/GenBank/DDBJ databases">
        <title>Whole genome shotgun sequence of Virgisporangium aurantiacum NBRC 16421.</title>
        <authorList>
            <person name="Komaki H."/>
            <person name="Tamura T."/>
        </authorList>
    </citation>
    <scope>NUCLEOTIDE SEQUENCE</scope>
    <source>
        <strain evidence="2">NBRC 16421</strain>
    </source>
</reference>
<keyword evidence="1" id="KW-1133">Transmembrane helix</keyword>
<name>A0A8J4E867_9ACTN</name>
<feature type="transmembrane region" description="Helical" evidence="1">
    <location>
        <begin position="301"/>
        <end position="322"/>
    </location>
</feature>
<feature type="transmembrane region" description="Helical" evidence="1">
    <location>
        <begin position="222"/>
        <end position="242"/>
    </location>
</feature>
<feature type="transmembrane region" description="Helical" evidence="1">
    <location>
        <begin position="350"/>
        <end position="372"/>
    </location>
</feature>
<feature type="transmembrane region" description="Helical" evidence="1">
    <location>
        <begin position="77"/>
        <end position="97"/>
    </location>
</feature>
<keyword evidence="3" id="KW-1185">Reference proteome</keyword>
<feature type="transmembrane region" description="Helical" evidence="1">
    <location>
        <begin position="262"/>
        <end position="281"/>
    </location>
</feature>
<dbReference type="EMBL" id="BOPG01000140">
    <property type="protein sequence ID" value="GIJ64933.1"/>
    <property type="molecule type" value="Genomic_DNA"/>
</dbReference>
<evidence type="ECO:0000313" key="3">
    <source>
        <dbReference type="Proteomes" id="UP000612585"/>
    </source>
</evidence>
<dbReference type="Proteomes" id="UP000612585">
    <property type="component" value="Unassembled WGS sequence"/>
</dbReference>
<keyword evidence="1" id="KW-0812">Transmembrane</keyword>
<dbReference type="RefSeq" id="WP_204014813.1">
    <property type="nucleotide sequence ID" value="NZ_BOPG01000140.1"/>
</dbReference>
<protein>
    <recommendedName>
        <fullName evidence="4">Integral membrane protein</fullName>
    </recommendedName>
</protein>
<evidence type="ECO:0000313" key="2">
    <source>
        <dbReference type="EMBL" id="GIJ64933.1"/>
    </source>
</evidence>
<gene>
    <name evidence="2" type="ORF">Vau01_124490</name>
</gene>
<accession>A0A8J4E867</accession>
<evidence type="ECO:0000256" key="1">
    <source>
        <dbReference type="SAM" id="Phobius"/>
    </source>
</evidence>
<comment type="caution">
    <text evidence="2">The sequence shown here is derived from an EMBL/GenBank/DDBJ whole genome shotgun (WGS) entry which is preliminary data.</text>
</comment>
<feature type="transmembrane region" description="Helical" evidence="1">
    <location>
        <begin position="164"/>
        <end position="182"/>
    </location>
</feature>
<evidence type="ECO:0008006" key="4">
    <source>
        <dbReference type="Google" id="ProtNLM"/>
    </source>
</evidence>
<organism evidence="2 3">
    <name type="scientific">Virgisporangium aurantiacum</name>
    <dbReference type="NCBI Taxonomy" id="175570"/>
    <lineage>
        <taxon>Bacteria</taxon>
        <taxon>Bacillati</taxon>
        <taxon>Actinomycetota</taxon>
        <taxon>Actinomycetes</taxon>
        <taxon>Micromonosporales</taxon>
        <taxon>Micromonosporaceae</taxon>
        <taxon>Virgisporangium</taxon>
    </lineage>
</organism>
<feature type="transmembrane region" description="Helical" evidence="1">
    <location>
        <begin position="384"/>
        <end position="412"/>
    </location>
</feature>
<dbReference type="SUPFAM" id="SSF53474">
    <property type="entry name" value="alpha/beta-Hydrolases"/>
    <property type="match status" value="1"/>
</dbReference>
<dbReference type="InterPro" id="IPR029058">
    <property type="entry name" value="AB_hydrolase_fold"/>
</dbReference>
<feature type="transmembrane region" description="Helical" evidence="1">
    <location>
        <begin position="432"/>
        <end position="459"/>
    </location>
</feature>